<sequence>MNNVKLLNSIVNPKNTLTLGASTPLRKILKKLNKSKHFEAVWVKKPSASQMAAVIIARLSGKKFIWIQSFSNPPVPSFVTRLMLNQADIIIVAKRENIKKLISLGVDKPRIKFQR</sequence>
<comment type="caution">
    <text evidence="1">The sequence shown here is derived from an EMBL/GenBank/DDBJ whole genome shotgun (WGS) entry which is preliminary data.</text>
</comment>
<reference evidence="1 2" key="1">
    <citation type="journal article" date="2015" name="Nature">
        <title>rRNA introns, odd ribosomes, and small enigmatic genomes across a large radiation of phyla.</title>
        <authorList>
            <person name="Brown C.T."/>
            <person name="Hug L.A."/>
            <person name="Thomas B.C."/>
            <person name="Sharon I."/>
            <person name="Castelle C.J."/>
            <person name="Singh A."/>
            <person name="Wilkins M.J."/>
            <person name="Williams K.H."/>
            <person name="Banfield J.F."/>
        </authorList>
    </citation>
    <scope>NUCLEOTIDE SEQUENCE [LARGE SCALE GENOMIC DNA]</scope>
</reference>
<organism evidence="1 2">
    <name type="scientific">Candidatus Gottesmanbacteria bacterium GW2011_GWA1_43_11</name>
    <dbReference type="NCBI Taxonomy" id="1618436"/>
    <lineage>
        <taxon>Bacteria</taxon>
        <taxon>Candidatus Gottesmaniibacteriota</taxon>
    </lineage>
</organism>
<proteinExistence type="predicted"/>
<name>A0A0G1CBX6_9BACT</name>
<dbReference type="EMBL" id="LCFB01000052">
    <property type="protein sequence ID" value="KKS82924.1"/>
    <property type="molecule type" value="Genomic_DNA"/>
</dbReference>
<evidence type="ECO:0000313" key="1">
    <source>
        <dbReference type="EMBL" id="KKS82924.1"/>
    </source>
</evidence>
<accession>A0A0G1CBX6</accession>
<dbReference type="Proteomes" id="UP000034543">
    <property type="component" value="Unassembled WGS sequence"/>
</dbReference>
<dbReference type="AlphaFoldDB" id="A0A0G1CBX6"/>
<protein>
    <submittedName>
        <fullName evidence="1">Uncharacterized protein</fullName>
    </submittedName>
</protein>
<evidence type="ECO:0000313" key="2">
    <source>
        <dbReference type="Proteomes" id="UP000034543"/>
    </source>
</evidence>
<gene>
    <name evidence="1" type="ORF">UV59_C0052G0009</name>
</gene>